<evidence type="ECO:0000313" key="2">
    <source>
        <dbReference type="EMBL" id="KAK8835636.1"/>
    </source>
</evidence>
<dbReference type="Gene3D" id="1.10.8.270">
    <property type="entry name" value="putative rabgap domain of human tbc1 domain family member 14 like domains"/>
    <property type="match status" value="1"/>
</dbReference>
<proteinExistence type="predicted"/>
<protein>
    <recommendedName>
        <fullName evidence="1">Rab-GAP TBC domain-containing protein</fullName>
    </recommendedName>
</protein>
<sequence length="379" mass="44596">MTDTTGSITAPPPENFKILQLVQAKDDGSPIDIAQIQEICSNGLDCCPPEDRAVAWLVLTRVYPLQPEEWSNMREQRKSLYLQYIDLFGLKDYENRIYQNTTEETKFDLSNDSLMELIHGDVIRTSHHIQFLPFPDPDAPEPESPEDCLMPYHNQIRRLERILYIFASLNPTISYLQGFNELVTVIYYCYSSALEYFYNDFMLMESFVFYTFQQLLASTKLNELFTTHDSSFMIHNRMNEFMTILARHLPNSYQIITTLDIHPLYFCFRWLNLLFAQDYMMPNLLLIWDALMSHFHELVDYASYVAVAHVKMIEDQLDIDDYNKTITSLQKIQIEDVKSLLRYTNQYWNADHNEQSTSSRPLMNVLHALKEKITIHPKK</sequence>
<dbReference type="SUPFAM" id="SSF47923">
    <property type="entry name" value="Ypt/Rab-GAP domain of gyp1p"/>
    <property type="match status" value="2"/>
</dbReference>
<dbReference type="InterPro" id="IPR000195">
    <property type="entry name" value="Rab-GAP-TBC_dom"/>
</dbReference>
<evidence type="ECO:0000313" key="3">
    <source>
        <dbReference type="Proteomes" id="UP001470230"/>
    </source>
</evidence>
<dbReference type="Proteomes" id="UP001470230">
    <property type="component" value="Unassembled WGS sequence"/>
</dbReference>
<keyword evidence="3" id="KW-1185">Reference proteome</keyword>
<reference evidence="2 3" key="1">
    <citation type="submission" date="2024-04" db="EMBL/GenBank/DDBJ databases">
        <title>Tritrichomonas musculus Genome.</title>
        <authorList>
            <person name="Alves-Ferreira E."/>
            <person name="Grigg M."/>
            <person name="Lorenzi H."/>
            <person name="Galac M."/>
        </authorList>
    </citation>
    <scope>NUCLEOTIDE SEQUENCE [LARGE SCALE GENOMIC DNA]</scope>
    <source>
        <strain evidence="2 3">EAF2021</strain>
    </source>
</reference>
<dbReference type="SMART" id="SM00164">
    <property type="entry name" value="TBC"/>
    <property type="match status" value="1"/>
</dbReference>
<name>A0ABR2GPN8_9EUKA</name>
<gene>
    <name evidence="2" type="ORF">M9Y10_042351</name>
</gene>
<organism evidence="2 3">
    <name type="scientific">Tritrichomonas musculus</name>
    <dbReference type="NCBI Taxonomy" id="1915356"/>
    <lineage>
        <taxon>Eukaryota</taxon>
        <taxon>Metamonada</taxon>
        <taxon>Parabasalia</taxon>
        <taxon>Tritrichomonadida</taxon>
        <taxon>Tritrichomonadidae</taxon>
        <taxon>Tritrichomonas</taxon>
    </lineage>
</organism>
<dbReference type="InterPro" id="IPR035969">
    <property type="entry name" value="Rab-GAP_TBC_sf"/>
</dbReference>
<feature type="domain" description="Rab-GAP TBC" evidence="1">
    <location>
        <begin position="46"/>
        <end position="295"/>
    </location>
</feature>
<dbReference type="EMBL" id="JAPFFF010000078">
    <property type="protein sequence ID" value="KAK8835636.1"/>
    <property type="molecule type" value="Genomic_DNA"/>
</dbReference>
<dbReference type="PROSITE" id="PS50086">
    <property type="entry name" value="TBC_RABGAP"/>
    <property type="match status" value="1"/>
</dbReference>
<comment type="caution">
    <text evidence="2">The sequence shown here is derived from an EMBL/GenBank/DDBJ whole genome shotgun (WGS) entry which is preliminary data.</text>
</comment>
<dbReference type="PANTHER" id="PTHR22957:SF27">
    <property type="entry name" value="TBC1 DOMAIN FAMILY MEMBER 13"/>
    <property type="match status" value="1"/>
</dbReference>
<accession>A0ABR2GPN8</accession>
<evidence type="ECO:0000259" key="1">
    <source>
        <dbReference type="PROSITE" id="PS50086"/>
    </source>
</evidence>
<dbReference type="Pfam" id="PF00566">
    <property type="entry name" value="RabGAP-TBC"/>
    <property type="match status" value="1"/>
</dbReference>
<dbReference type="PANTHER" id="PTHR22957">
    <property type="entry name" value="TBC1 DOMAIN FAMILY MEMBER GTPASE-ACTIVATING PROTEIN"/>
    <property type="match status" value="1"/>
</dbReference>
<dbReference type="Gene3D" id="1.10.472.80">
    <property type="entry name" value="Ypt/Rab-GAP domain of gyp1p, domain 3"/>
    <property type="match status" value="1"/>
</dbReference>